<evidence type="ECO:0000313" key="2">
    <source>
        <dbReference type="EMBL" id="PJA49323.1"/>
    </source>
</evidence>
<organism evidence="2 3">
    <name type="scientific">Candidatus Shapirobacteria bacterium CG_4_9_14_3_um_filter_39_13</name>
    <dbReference type="NCBI Taxonomy" id="1974479"/>
    <lineage>
        <taxon>Bacteria</taxon>
        <taxon>Candidatus Shapironibacteriota</taxon>
    </lineage>
</organism>
<name>A0A2M7XLA5_9BACT</name>
<keyword evidence="1" id="KW-1133">Transmembrane helix</keyword>
<evidence type="ECO:0000313" key="3">
    <source>
        <dbReference type="Proteomes" id="UP000230062"/>
    </source>
</evidence>
<comment type="caution">
    <text evidence="2">The sequence shown here is derived from an EMBL/GenBank/DDBJ whole genome shotgun (WGS) entry which is preliminary data.</text>
</comment>
<evidence type="ECO:0000256" key="1">
    <source>
        <dbReference type="SAM" id="Phobius"/>
    </source>
</evidence>
<accession>A0A2M7XLA5</accession>
<reference evidence="3" key="1">
    <citation type="submission" date="2017-09" db="EMBL/GenBank/DDBJ databases">
        <title>Depth-based differentiation of microbial function through sediment-hosted aquifers and enrichment of novel symbionts in the deep terrestrial subsurface.</title>
        <authorList>
            <person name="Probst A.J."/>
            <person name="Ladd B."/>
            <person name="Jarett J.K."/>
            <person name="Geller-Mcgrath D.E."/>
            <person name="Sieber C.M.K."/>
            <person name="Emerson J.B."/>
            <person name="Anantharaman K."/>
            <person name="Thomas B.C."/>
            <person name="Malmstrom R."/>
            <person name="Stieglmeier M."/>
            <person name="Klingl A."/>
            <person name="Woyke T."/>
            <person name="Ryan C.M."/>
            <person name="Banfield J.F."/>
        </authorList>
    </citation>
    <scope>NUCLEOTIDE SEQUENCE [LARGE SCALE GENOMIC DNA]</scope>
</reference>
<protein>
    <recommendedName>
        <fullName evidence="4">YfhO family protein</fullName>
    </recommendedName>
</protein>
<dbReference type="AlphaFoldDB" id="A0A2M7XLA5"/>
<feature type="non-terminal residue" evidence="2">
    <location>
        <position position="1"/>
    </location>
</feature>
<feature type="transmembrane region" description="Helical" evidence="1">
    <location>
        <begin position="45"/>
        <end position="63"/>
    </location>
</feature>
<keyword evidence="1" id="KW-0812">Transmembrane</keyword>
<keyword evidence="1" id="KW-0472">Membrane</keyword>
<gene>
    <name evidence="2" type="ORF">CO169_02285</name>
</gene>
<dbReference type="Proteomes" id="UP000230062">
    <property type="component" value="Unassembled WGS sequence"/>
</dbReference>
<evidence type="ECO:0008006" key="4">
    <source>
        <dbReference type="Google" id="ProtNLM"/>
    </source>
</evidence>
<proteinExistence type="predicted"/>
<sequence length="73" mass="8540">AFVNGEEEKIDYGNERGLMKLKLSEGQNLVKFKFLRTPLRLTSEIASLIGLLTTTFLFVKFFFKKKTKPKRKR</sequence>
<dbReference type="EMBL" id="PFWP01000063">
    <property type="protein sequence ID" value="PJA49323.1"/>
    <property type="molecule type" value="Genomic_DNA"/>
</dbReference>